<dbReference type="InterPro" id="IPR008947">
    <property type="entry name" value="PLipase_C/P1_nuclease_dom_sf"/>
</dbReference>
<reference evidence="9" key="1">
    <citation type="submission" date="2020-04" db="EMBL/GenBank/DDBJ databases">
        <title>Draft genome resource of the tomato pathogen Pseudocercospora fuligena.</title>
        <authorList>
            <person name="Zaccaron A."/>
        </authorList>
    </citation>
    <scope>NUCLEOTIDE SEQUENCE</scope>
    <source>
        <strain evidence="9">PF001</strain>
    </source>
</reference>
<evidence type="ECO:0000256" key="6">
    <source>
        <dbReference type="ARBA" id="ARBA00023157"/>
    </source>
</evidence>
<dbReference type="GO" id="GO:0016788">
    <property type="term" value="F:hydrolase activity, acting on ester bonds"/>
    <property type="evidence" value="ECO:0007669"/>
    <property type="project" value="InterPro"/>
</dbReference>
<proteinExistence type="inferred from homology"/>
<dbReference type="Pfam" id="PF02265">
    <property type="entry name" value="S1-P1_nuclease"/>
    <property type="match status" value="1"/>
</dbReference>
<keyword evidence="8" id="KW-0732">Signal</keyword>
<keyword evidence="6" id="KW-1015">Disulfide bond</keyword>
<keyword evidence="7" id="KW-0325">Glycoprotein</keyword>
<dbReference type="GO" id="GO:0003676">
    <property type="term" value="F:nucleic acid binding"/>
    <property type="evidence" value="ECO:0007669"/>
    <property type="project" value="InterPro"/>
</dbReference>
<keyword evidence="2" id="KW-0540">Nuclease</keyword>
<dbReference type="GO" id="GO:0046872">
    <property type="term" value="F:metal ion binding"/>
    <property type="evidence" value="ECO:0007669"/>
    <property type="project" value="UniProtKB-KW"/>
</dbReference>
<dbReference type="Gene3D" id="1.10.575.10">
    <property type="entry name" value="P1 Nuclease"/>
    <property type="match status" value="1"/>
</dbReference>
<gene>
    <name evidence="9" type="ORF">HII31_07650</name>
</gene>
<evidence type="ECO:0000256" key="2">
    <source>
        <dbReference type="ARBA" id="ARBA00022722"/>
    </source>
</evidence>
<comment type="similarity">
    <text evidence="1">Belongs to the nuclease type I family.</text>
</comment>
<dbReference type="PANTHER" id="PTHR33146">
    <property type="entry name" value="ENDONUCLEASE 4"/>
    <property type="match status" value="1"/>
</dbReference>
<dbReference type="InterPro" id="IPR003154">
    <property type="entry name" value="S1/P1nuclease"/>
</dbReference>
<dbReference type="GO" id="GO:0004519">
    <property type="term" value="F:endonuclease activity"/>
    <property type="evidence" value="ECO:0007669"/>
    <property type="project" value="UniProtKB-KW"/>
</dbReference>
<dbReference type="Proteomes" id="UP000660729">
    <property type="component" value="Unassembled WGS sequence"/>
</dbReference>
<dbReference type="PANTHER" id="PTHR33146:SF26">
    <property type="entry name" value="ENDONUCLEASE 4"/>
    <property type="match status" value="1"/>
</dbReference>
<feature type="chain" id="PRO_5034723711" evidence="8">
    <location>
        <begin position="20"/>
        <end position="333"/>
    </location>
</feature>
<dbReference type="AlphaFoldDB" id="A0A8H6REF9"/>
<name>A0A8H6REF9_9PEZI</name>
<evidence type="ECO:0000256" key="7">
    <source>
        <dbReference type="ARBA" id="ARBA00023180"/>
    </source>
</evidence>
<dbReference type="OrthoDB" id="3628202at2759"/>
<dbReference type="CDD" id="cd11010">
    <property type="entry name" value="S1-P1_nuclease"/>
    <property type="match status" value="1"/>
</dbReference>
<keyword evidence="4" id="KW-0255">Endonuclease</keyword>
<sequence length="333" mass="37772">MKASTTLACFGSLVVPSTAWYLQVHNQIGYVADQLLNKNTQYMLSQILEPEYQGSVGRSAAWADTVSRTTAPYSYNWHWISARDNPPDDCGLFYHRDCQQGGCVVSQIFNQTEILRPCIADLAKGQYKPNQTCAQALKWVIHFTMDVCEPMHTSIRALGGNRFPVTFNGTETNMHQTWDRWILYAGTNRPNGFADDKIDPVFQDIYDRIRGEQNGKVGFREPIKDWAICNWDIERGTYCPEKWAQSSNAIVCDYAYGRYVNGSDVYKDGYAQGAYHIIDLQLAKAAWRLAGWLNSLASMYFSQDVAEAEDIENPIRGVDAYSGIQQNPLHRDL</sequence>
<dbReference type="GO" id="GO:0006308">
    <property type="term" value="P:DNA catabolic process"/>
    <property type="evidence" value="ECO:0007669"/>
    <property type="project" value="InterPro"/>
</dbReference>
<evidence type="ECO:0000256" key="3">
    <source>
        <dbReference type="ARBA" id="ARBA00022723"/>
    </source>
</evidence>
<evidence type="ECO:0000256" key="1">
    <source>
        <dbReference type="ARBA" id="ARBA00009547"/>
    </source>
</evidence>
<protein>
    <submittedName>
        <fullName evidence="9">Nuclease S1</fullName>
    </submittedName>
</protein>
<evidence type="ECO:0000256" key="5">
    <source>
        <dbReference type="ARBA" id="ARBA00022801"/>
    </source>
</evidence>
<accession>A0A8H6REF9</accession>
<keyword evidence="10" id="KW-1185">Reference proteome</keyword>
<dbReference type="SUPFAM" id="SSF48537">
    <property type="entry name" value="Phospholipase C/P1 nuclease"/>
    <property type="match status" value="1"/>
</dbReference>
<keyword evidence="5" id="KW-0378">Hydrolase</keyword>
<keyword evidence="3" id="KW-0479">Metal-binding</keyword>
<comment type="caution">
    <text evidence="9">The sequence shown here is derived from an EMBL/GenBank/DDBJ whole genome shotgun (WGS) entry which is preliminary data.</text>
</comment>
<evidence type="ECO:0000256" key="8">
    <source>
        <dbReference type="SAM" id="SignalP"/>
    </source>
</evidence>
<evidence type="ECO:0000256" key="4">
    <source>
        <dbReference type="ARBA" id="ARBA00022759"/>
    </source>
</evidence>
<organism evidence="9 10">
    <name type="scientific">Pseudocercospora fuligena</name>
    <dbReference type="NCBI Taxonomy" id="685502"/>
    <lineage>
        <taxon>Eukaryota</taxon>
        <taxon>Fungi</taxon>
        <taxon>Dikarya</taxon>
        <taxon>Ascomycota</taxon>
        <taxon>Pezizomycotina</taxon>
        <taxon>Dothideomycetes</taxon>
        <taxon>Dothideomycetidae</taxon>
        <taxon>Mycosphaerellales</taxon>
        <taxon>Mycosphaerellaceae</taxon>
        <taxon>Pseudocercospora</taxon>
    </lineage>
</organism>
<evidence type="ECO:0000313" key="10">
    <source>
        <dbReference type="Proteomes" id="UP000660729"/>
    </source>
</evidence>
<evidence type="ECO:0000313" key="9">
    <source>
        <dbReference type="EMBL" id="KAF7191026.1"/>
    </source>
</evidence>
<feature type="signal peptide" evidence="8">
    <location>
        <begin position="1"/>
        <end position="19"/>
    </location>
</feature>
<dbReference type="EMBL" id="JABCIY010000164">
    <property type="protein sequence ID" value="KAF7191026.1"/>
    <property type="molecule type" value="Genomic_DNA"/>
</dbReference>